<comment type="caution">
    <text evidence="1">The sequence shown here is derived from an EMBL/GenBank/DDBJ whole genome shotgun (WGS) entry which is preliminary data.</text>
</comment>
<dbReference type="EMBL" id="JAGQHS010000053">
    <property type="protein sequence ID" value="MCA9756457.1"/>
    <property type="molecule type" value="Genomic_DNA"/>
</dbReference>
<sequence length="380" mass="39929">MRHKLTHRIHTSLSTLTFLSTLLFFLTFLPAVASATFSICAVDPGTGEVGSAGASCIAGAIILSDVHPGVGVVHTQAYWNAQNQAYARQLMDEGFSPQEIVDMVVSNDAQGNPTIRQYGVVDLVDGGRSAGYTGVNTTDWKGHITGPVYAIQGNILLGPEIVEDMETAFLATEGSLADRLMAALQAAKRPRADTRCTTKSAISAFLRVGRSIDSADDLFLDLNVNNTSGSTDPIDVLQGLYDEFLTTAAIDNSDGNIDGNIDGNVDGNGNGNTDGNGNGAHALTGREVLAVSPSGLIQLDAVRPNPSAGPTEVVFTLSQAAEVRTSVYGADGRELEPSKTGWFQAGTHRITQDLGTHRGVVFLRIESGAESVAAKLGVVR</sequence>
<dbReference type="PANTHER" id="PTHR39328:SF1">
    <property type="entry name" value="BLL2871 PROTEIN"/>
    <property type="match status" value="1"/>
</dbReference>
<reference evidence="1" key="2">
    <citation type="journal article" date="2021" name="Microbiome">
        <title>Successional dynamics and alternative stable states in a saline activated sludge microbial community over 9 years.</title>
        <authorList>
            <person name="Wang Y."/>
            <person name="Ye J."/>
            <person name="Ju F."/>
            <person name="Liu L."/>
            <person name="Boyd J.A."/>
            <person name="Deng Y."/>
            <person name="Parks D.H."/>
            <person name="Jiang X."/>
            <person name="Yin X."/>
            <person name="Woodcroft B.J."/>
            <person name="Tyson G.W."/>
            <person name="Hugenholtz P."/>
            <person name="Polz M.F."/>
            <person name="Zhang T."/>
        </authorList>
    </citation>
    <scope>NUCLEOTIDE SEQUENCE</scope>
    <source>
        <strain evidence="1">HKST-UBA02</strain>
    </source>
</reference>
<reference evidence="1" key="1">
    <citation type="submission" date="2020-04" db="EMBL/GenBank/DDBJ databases">
        <authorList>
            <person name="Zhang T."/>
        </authorList>
    </citation>
    <scope>NUCLEOTIDE SEQUENCE</scope>
    <source>
        <strain evidence="1">HKST-UBA02</strain>
    </source>
</reference>
<dbReference type="AlphaFoldDB" id="A0A956SDB2"/>
<dbReference type="InterPro" id="IPR010430">
    <property type="entry name" value="DUF1028"/>
</dbReference>
<dbReference type="SUPFAM" id="SSF56235">
    <property type="entry name" value="N-terminal nucleophile aminohydrolases (Ntn hydrolases)"/>
    <property type="match status" value="1"/>
</dbReference>
<protein>
    <submittedName>
        <fullName evidence="1">DUF1028 domain-containing protein</fullName>
    </submittedName>
</protein>
<evidence type="ECO:0000313" key="2">
    <source>
        <dbReference type="Proteomes" id="UP000739538"/>
    </source>
</evidence>
<dbReference type="PANTHER" id="PTHR39328">
    <property type="entry name" value="BLL2871 PROTEIN"/>
    <property type="match status" value="1"/>
</dbReference>
<dbReference type="Proteomes" id="UP000739538">
    <property type="component" value="Unassembled WGS sequence"/>
</dbReference>
<proteinExistence type="predicted"/>
<dbReference type="InterPro" id="IPR029055">
    <property type="entry name" value="Ntn_hydrolases_N"/>
</dbReference>
<dbReference type="Pfam" id="PF06267">
    <property type="entry name" value="DUF1028"/>
    <property type="match status" value="1"/>
</dbReference>
<evidence type="ECO:0000313" key="1">
    <source>
        <dbReference type="EMBL" id="MCA9756457.1"/>
    </source>
</evidence>
<dbReference type="Gene3D" id="3.60.20.10">
    <property type="entry name" value="Glutamine Phosphoribosylpyrophosphate, subunit 1, domain 1"/>
    <property type="match status" value="1"/>
</dbReference>
<accession>A0A956SDB2</accession>
<name>A0A956SDB2_UNCEI</name>
<organism evidence="1 2">
    <name type="scientific">Eiseniibacteriota bacterium</name>
    <dbReference type="NCBI Taxonomy" id="2212470"/>
    <lineage>
        <taxon>Bacteria</taxon>
        <taxon>Candidatus Eiseniibacteriota</taxon>
    </lineage>
</organism>
<gene>
    <name evidence="1" type="ORF">KDA27_11700</name>
</gene>